<dbReference type="EMBL" id="CBEP010000014">
    <property type="protein sequence ID" value="CDC03673.1"/>
    <property type="molecule type" value="Genomic_DNA"/>
</dbReference>
<evidence type="ECO:0000313" key="1">
    <source>
        <dbReference type="EMBL" id="CDC03673.1"/>
    </source>
</evidence>
<evidence type="ECO:0000313" key="2">
    <source>
        <dbReference type="Proteomes" id="UP000018168"/>
    </source>
</evidence>
<organism evidence="1 2">
    <name type="scientific">[Clostridium] leptum CAG:27</name>
    <dbReference type="NCBI Taxonomy" id="1263068"/>
    <lineage>
        <taxon>Bacteria</taxon>
        <taxon>Bacillati</taxon>
        <taxon>Bacillota</taxon>
        <taxon>Clostridia</taxon>
        <taxon>Eubacteriales</taxon>
        <taxon>Oscillospiraceae</taxon>
        <taxon>Oscillospiraceae incertae sedis</taxon>
    </lineage>
</organism>
<dbReference type="Proteomes" id="UP000018168">
    <property type="component" value="Unassembled WGS sequence"/>
</dbReference>
<comment type="caution">
    <text evidence="1">The sequence shown here is derived from an EMBL/GenBank/DDBJ whole genome shotgun (WGS) entry which is preliminary data.</text>
</comment>
<dbReference type="AlphaFoldDB" id="R6MV89"/>
<accession>R6MV89</accession>
<proteinExistence type="predicted"/>
<protein>
    <submittedName>
        <fullName evidence="1">Uncharacterized protein</fullName>
    </submittedName>
</protein>
<gene>
    <name evidence="1" type="ORF">BN578_01674</name>
</gene>
<name>R6MV89_9FIRM</name>
<reference evidence="1" key="1">
    <citation type="submission" date="2012-11" db="EMBL/GenBank/DDBJ databases">
        <title>Dependencies among metagenomic species, viruses, plasmids and units of genetic variation.</title>
        <authorList>
            <person name="Nielsen H.B."/>
            <person name="Almeida M."/>
            <person name="Juncker A.S."/>
            <person name="Rasmussen S."/>
            <person name="Li J."/>
            <person name="Sunagawa S."/>
            <person name="Plichta D."/>
            <person name="Gautier L."/>
            <person name="Le Chatelier E."/>
            <person name="Peletier E."/>
            <person name="Bonde I."/>
            <person name="Nielsen T."/>
            <person name="Manichanh C."/>
            <person name="Arumugam M."/>
            <person name="Batto J."/>
            <person name="Santos M.B.Q.D."/>
            <person name="Blom N."/>
            <person name="Borruel N."/>
            <person name="Burgdorf K.S."/>
            <person name="Boumezbeur F."/>
            <person name="Casellas F."/>
            <person name="Dore J."/>
            <person name="Guarner F."/>
            <person name="Hansen T."/>
            <person name="Hildebrand F."/>
            <person name="Kaas R.S."/>
            <person name="Kennedy S."/>
            <person name="Kristiansen K."/>
            <person name="Kultima J.R."/>
            <person name="Leonard P."/>
            <person name="Levenez F."/>
            <person name="Lund O."/>
            <person name="Moumen B."/>
            <person name="Le Paslier D."/>
            <person name="Pons N."/>
            <person name="Pedersen O."/>
            <person name="Prifti E."/>
            <person name="Qin J."/>
            <person name="Raes J."/>
            <person name="Tap J."/>
            <person name="Tims S."/>
            <person name="Ussery D.W."/>
            <person name="Yamada T."/>
            <person name="MetaHit consortium"/>
            <person name="Renault P."/>
            <person name="Sicheritz-Ponten T."/>
            <person name="Bork P."/>
            <person name="Wang J."/>
            <person name="Brunak S."/>
            <person name="Ehrlich S.D."/>
        </authorList>
    </citation>
    <scope>NUCLEOTIDE SEQUENCE [LARGE SCALE GENOMIC DNA]</scope>
</reference>
<sequence length="56" mass="6423">MGSSKISNSVKSAADIQRLDTSYFIPWRLDMLYEIEPELENVAKRATVSEPRIPRL</sequence>